<evidence type="ECO:0000313" key="6">
    <source>
        <dbReference type="Proteomes" id="UP000095300"/>
    </source>
</evidence>
<evidence type="ECO:0000256" key="4">
    <source>
        <dbReference type="SAM" id="MobiDB-lite"/>
    </source>
</evidence>
<dbReference type="Pfam" id="PF01633">
    <property type="entry name" value="Choline_kinase"/>
    <property type="match status" value="1"/>
</dbReference>
<dbReference type="EnsemblMetazoa" id="SCAU007779-RA">
    <property type="protein sequence ID" value="SCAU007779-PA"/>
    <property type="gene ID" value="SCAU007779"/>
</dbReference>
<evidence type="ECO:0000256" key="2">
    <source>
        <dbReference type="ARBA" id="ARBA00023264"/>
    </source>
</evidence>
<organism evidence="5 6">
    <name type="scientific">Stomoxys calcitrans</name>
    <name type="common">Stable fly</name>
    <name type="synonym">Conops calcitrans</name>
    <dbReference type="NCBI Taxonomy" id="35570"/>
    <lineage>
        <taxon>Eukaryota</taxon>
        <taxon>Metazoa</taxon>
        <taxon>Ecdysozoa</taxon>
        <taxon>Arthropoda</taxon>
        <taxon>Hexapoda</taxon>
        <taxon>Insecta</taxon>
        <taxon>Pterygota</taxon>
        <taxon>Neoptera</taxon>
        <taxon>Endopterygota</taxon>
        <taxon>Diptera</taxon>
        <taxon>Brachycera</taxon>
        <taxon>Muscomorpha</taxon>
        <taxon>Muscoidea</taxon>
        <taxon>Muscidae</taxon>
        <taxon>Stomoxys</taxon>
    </lineage>
</organism>
<evidence type="ECO:0000256" key="1">
    <source>
        <dbReference type="ARBA" id="ARBA00023209"/>
    </source>
</evidence>
<sequence length="512" mass="58838">MKQNVSRKIGKKPISHEKVRQLFGAQASFEEIRHAAGRICRDYLNGQWKEVPSDQLIVKRISGGLSNLLYYVSLPPDSNGSDGEVNDSVVEAELNKATTTTTTSSSSSSLTSSLPADNDENRSEPDFSDLLTAGDCNGNKRKRYDSSSSTLASALRHKEPKEVLLRIYGQSHGEDALEQMITESVVFALLSERHFGPRLYGIFPGGRIEQYIPARALQTAELAIPEISLRVAEKMAEIHSLNIPMSKEPDWIWNCMERWQRHIPEILSRTDWQEHELVSAQHMRGINFEKEALWMKQVIRKANCPVVFCHNDLQEGNILIKSSNDISDCNAEDAALENISMNSDDVVDNNTSNKPPADLDTSADSAIDNTISSTVPDLRIIDFEYCAYNYRGFDLANHFLEWTFNYSRPDFPFYYYHSENFPTKEQRHCFIRRYLKKINDCEEEWEPSQKEIDEVDVEVKIFRMMSHLFWTLWSLMNVTSNIEFAYWDYAVTRINEYLVLKQNFITDNMMTV</sequence>
<keyword evidence="6" id="KW-1185">Reference proteome</keyword>
<dbReference type="Proteomes" id="UP000095300">
    <property type="component" value="Unassembled WGS sequence"/>
</dbReference>
<dbReference type="AlphaFoldDB" id="A0A1I8PG18"/>
<comment type="similarity">
    <text evidence="3">Belongs to the choline/ethanolamine kinase family.</text>
</comment>
<keyword evidence="2" id="KW-1208">Phospholipid metabolism</keyword>
<proteinExistence type="inferred from homology"/>
<dbReference type="InterPro" id="IPR011009">
    <property type="entry name" value="Kinase-like_dom_sf"/>
</dbReference>
<protein>
    <recommendedName>
        <fullName evidence="7">Choline kinase N-terminal domain-containing protein</fullName>
    </recommendedName>
</protein>
<keyword evidence="1" id="KW-0594">Phospholipid biosynthesis</keyword>
<evidence type="ECO:0008006" key="7">
    <source>
        <dbReference type="Google" id="ProtNLM"/>
    </source>
</evidence>
<feature type="region of interest" description="Disordered" evidence="4">
    <location>
        <begin position="96"/>
        <end position="153"/>
    </location>
</feature>
<dbReference type="GO" id="GO:0004305">
    <property type="term" value="F:ethanolamine kinase activity"/>
    <property type="evidence" value="ECO:0007669"/>
    <property type="project" value="TreeGrafter"/>
</dbReference>
<gene>
    <name evidence="5" type="primary">106082498</name>
</gene>
<dbReference type="SUPFAM" id="SSF56112">
    <property type="entry name" value="Protein kinase-like (PK-like)"/>
    <property type="match status" value="1"/>
</dbReference>
<dbReference type="PANTHER" id="PTHR22603">
    <property type="entry name" value="CHOLINE/ETHANOALAMINE KINASE"/>
    <property type="match status" value="1"/>
</dbReference>
<reference evidence="5" key="1">
    <citation type="submission" date="2020-05" db="UniProtKB">
        <authorList>
            <consortium name="EnsemblMetazoa"/>
        </authorList>
    </citation>
    <scope>IDENTIFICATION</scope>
    <source>
        <strain evidence="5">USDA</strain>
    </source>
</reference>
<evidence type="ECO:0000313" key="5">
    <source>
        <dbReference type="EnsemblMetazoa" id="SCAU007779-PA"/>
    </source>
</evidence>
<keyword evidence="1" id="KW-0444">Lipid biosynthesis</keyword>
<feature type="compositionally biased region" description="Low complexity" evidence="4">
    <location>
        <begin position="98"/>
        <end position="114"/>
    </location>
</feature>
<dbReference type="VEuPathDB" id="VectorBase:SCAU007779"/>
<evidence type="ECO:0000256" key="3">
    <source>
        <dbReference type="ARBA" id="ARBA00038211"/>
    </source>
</evidence>
<dbReference type="GO" id="GO:0006646">
    <property type="term" value="P:phosphatidylethanolamine biosynthetic process"/>
    <property type="evidence" value="ECO:0007669"/>
    <property type="project" value="TreeGrafter"/>
</dbReference>
<dbReference type="GO" id="GO:0004103">
    <property type="term" value="F:choline kinase activity"/>
    <property type="evidence" value="ECO:0007669"/>
    <property type="project" value="TreeGrafter"/>
</dbReference>
<dbReference type="Gene3D" id="3.30.200.20">
    <property type="entry name" value="Phosphorylase Kinase, domain 1"/>
    <property type="match status" value="2"/>
</dbReference>
<accession>A0A1I8PG18</accession>
<keyword evidence="1" id="KW-0443">Lipid metabolism</keyword>
<dbReference type="GO" id="GO:0005737">
    <property type="term" value="C:cytoplasm"/>
    <property type="evidence" value="ECO:0007669"/>
    <property type="project" value="TreeGrafter"/>
</dbReference>
<dbReference type="PANTHER" id="PTHR22603:SF93">
    <property type="entry name" value="RE24176P"/>
    <property type="match status" value="1"/>
</dbReference>
<dbReference type="Gene3D" id="3.90.1200.10">
    <property type="match status" value="1"/>
</dbReference>
<dbReference type="OrthoDB" id="3649325at2759"/>
<name>A0A1I8PG18_STOCA</name>
<dbReference type="STRING" id="35570.A0A1I8PG18"/>